<dbReference type="AlphaFoldDB" id="A0A7G9RPL6"/>
<reference evidence="2 3" key="1">
    <citation type="submission" date="2020-08" db="EMBL/GenBank/DDBJ databases">
        <title>Genome sequence of Diaphorobacter ruginosibacter DSM 27467T.</title>
        <authorList>
            <person name="Hyun D.-W."/>
            <person name="Bae J.-W."/>
        </authorList>
    </citation>
    <scope>NUCLEOTIDE SEQUENCE [LARGE SCALE GENOMIC DNA]</scope>
    <source>
        <strain evidence="2 3">DSM 27467</strain>
    </source>
</reference>
<evidence type="ECO:0000313" key="3">
    <source>
        <dbReference type="Proteomes" id="UP000515811"/>
    </source>
</evidence>
<dbReference type="Proteomes" id="UP000515811">
    <property type="component" value="Chromosome"/>
</dbReference>
<keyword evidence="1" id="KW-0732">Signal</keyword>
<dbReference type="KEGG" id="drg:H9K76_01145"/>
<dbReference type="Gene3D" id="3.30.300.50">
    <property type="match status" value="1"/>
</dbReference>
<dbReference type="PROSITE" id="PS51257">
    <property type="entry name" value="PROKAR_LIPOPROTEIN"/>
    <property type="match status" value="1"/>
</dbReference>
<proteinExistence type="predicted"/>
<accession>A0A7G9RPL6</accession>
<name>A0A7G9RPL6_9BURK</name>
<evidence type="ECO:0000313" key="2">
    <source>
        <dbReference type="EMBL" id="QNN57541.1"/>
    </source>
</evidence>
<dbReference type="InterPro" id="IPR035070">
    <property type="entry name" value="Streptogrisin_prodomain"/>
</dbReference>
<protein>
    <submittedName>
        <fullName evidence="2">Uncharacterized protein</fullName>
    </submittedName>
</protein>
<dbReference type="EMBL" id="CP060714">
    <property type="protein sequence ID" value="QNN57541.1"/>
    <property type="molecule type" value="Genomic_DNA"/>
</dbReference>
<evidence type="ECO:0000256" key="1">
    <source>
        <dbReference type="SAM" id="SignalP"/>
    </source>
</evidence>
<dbReference type="RefSeq" id="WP_187597789.1">
    <property type="nucleotide sequence ID" value="NZ_CP060714.1"/>
</dbReference>
<sequence length="218" mass="23981">MRKAVSRFQLIAAVSGMCAVSLACAADPGEVSKAHITAGTVGYRTIEEAMEKAGLLKYLTPENDQVRSKAGDNTPALIEELGEHYAGTWIEYDEHNSAHQMVAVAADVVHSKTLQDDPTIGVLRVRYSLKEMMAVYERLLYEYMVDSPAPVRVTSASVTYQKNMIAVRVNPGDVDKARVMLTKAGFDMDMFYFQEARAPVALAGPVYREEPSSLDGKR</sequence>
<feature type="signal peptide" evidence="1">
    <location>
        <begin position="1"/>
        <end position="25"/>
    </location>
</feature>
<keyword evidence="3" id="KW-1185">Reference proteome</keyword>
<feature type="chain" id="PRO_5028825575" evidence="1">
    <location>
        <begin position="26"/>
        <end position="218"/>
    </location>
</feature>
<gene>
    <name evidence="2" type="ORF">H9K76_01145</name>
</gene>
<organism evidence="2 3">
    <name type="scientific">Diaphorobacter ruginosibacter</name>
    <dbReference type="NCBI Taxonomy" id="1715720"/>
    <lineage>
        <taxon>Bacteria</taxon>
        <taxon>Pseudomonadati</taxon>
        <taxon>Pseudomonadota</taxon>
        <taxon>Betaproteobacteria</taxon>
        <taxon>Burkholderiales</taxon>
        <taxon>Comamonadaceae</taxon>
        <taxon>Diaphorobacter</taxon>
    </lineage>
</organism>